<dbReference type="InterPro" id="IPR045584">
    <property type="entry name" value="Pilin-like"/>
</dbReference>
<dbReference type="AlphaFoldDB" id="A0A6B3LCS6"/>
<dbReference type="KEGG" id="soa:G3M56_013195"/>
<dbReference type="InterPro" id="IPR012902">
    <property type="entry name" value="N_methyl_site"/>
</dbReference>
<dbReference type="Pfam" id="PF07963">
    <property type="entry name" value="N_methyl"/>
    <property type="match status" value="1"/>
</dbReference>
<dbReference type="SUPFAM" id="SSF54523">
    <property type="entry name" value="Pili subunits"/>
    <property type="match status" value="1"/>
</dbReference>
<dbReference type="RefSeq" id="WP_164365243.1">
    <property type="nucleotide sequence ID" value="NZ_CP066776.1"/>
</dbReference>
<proteinExistence type="predicted"/>
<gene>
    <name evidence="1" type="ORF">G3M56_013195</name>
</gene>
<keyword evidence="2" id="KW-1185">Reference proteome</keyword>
<protein>
    <submittedName>
        <fullName evidence="1">Prepilin-type N-terminal cleavage/methylation domain-containing protein</fullName>
    </submittedName>
</protein>
<reference evidence="1 2" key="1">
    <citation type="submission" date="2020-12" db="EMBL/GenBank/DDBJ databases">
        <title>Sulforoseuscoccus oceanibium gen. nov., sp. nov., a representative of the phylum Verrucomicrobia with special cytoplasmic membrane, and proposal of Sulforoseuscoccusaceae fam. nov.</title>
        <authorList>
            <person name="Xi F."/>
        </authorList>
    </citation>
    <scope>NUCLEOTIDE SEQUENCE [LARGE SCALE GENOMIC DNA]</scope>
    <source>
        <strain evidence="1 2">T37</strain>
    </source>
</reference>
<dbReference type="Proteomes" id="UP000475117">
    <property type="component" value="Chromosome"/>
</dbReference>
<evidence type="ECO:0000313" key="2">
    <source>
        <dbReference type="Proteomes" id="UP000475117"/>
    </source>
</evidence>
<sequence length="178" mass="19338">MTTSAARTRFNQRASQTTTARRMRGGGFTLLETLIALAIIAVIVGLGAGWHVRRESQSLEKAYADVDATFRHARGGMMEARKPWVITINPRGINVASSGAREGAKFGGKSLALPEDVTLEVRQTGTSEFRGLSDPVVMTVDHRAFFPALQVRLRDGDRWMVGELDPVSGALIEVASEL</sequence>
<organism evidence="1 2">
    <name type="scientific">Sulfuriroseicoccus oceanibius</name>
    <dbReference type="NCBI Taxonomy" id="2707525"/>
    <lineage>
        <taxon>Bacteria</taxon>
        <taxon>Pseudomonadati</taxon>
        <taxon>Verrucomicrobiota</taxon>
        <taxon>Verrucomicrobiia</taxon>
        <taxon>Verrucomicrobiales</taxon>
        <taxon>Verrucomicrobiaceae</taxon>
        <taxon>Sulfuriroseicoccus</taxon>
    </lineage>
</organism>
<evidence type="ECO:0000313" key="1">
    <source>
        <dbReference type="EMBL" id="QQL44817.1"/>
    </source>
</evidence>
<dbReference type="EMBL" id="CP066776">
    <property type="protein sequence ID" value="QQL44817.1"/>
    <property type="molecule type" value="Genomic_DNA"/>
</dbReference>
<dbReference type="NCBIfam" id="TIGR02532">
    <property type="entry name" value="IV_pilin_GFxxxE"/>
    <property type="match status" value="1"/>
</dbReference>
<accession>A0A6B3LCS6</accession>
<name>A0A6B3LCS6_9BACT</name>